<proteinExistence type="inferred from homology"/>
<comment type="cofactor">
    <cofactor evidence="9">
        <name>Mg(2+)</name>
        <dbReference type="ChEBI" id="CHEBI:18420"/>
    </cofactor>
</comment>
<dbReference type="EMBL" id="LBTX01000006">
    <property type="protein sequence ID" value="KKQ50351.1"/>
    <property type="molecule type" value="Genomic_DNA"/>
</dbReference>
<dbReference type="GO" id="GO:0006364">
    <property type="term" value="P:rRNA processing"/>
    <property type="evidence" value="ECO:0007669"/>
    <property type="project" value="UniProtKB-UniRule"/>
</dbReference>
<dbReference type="AlphaFoldDB" id="A0A0G0LCH8"/>
<dbReference type="PROSITE" id="PS00517">
    <property type="entry name" value="RNASE_3_1"/>
    <property type="match status" value="1"/>
</dbReference>
<dbReference type="SUPFAM" id="SSF54768">
    <property type="entry name" value="dsRNA-binding domain-like"/>
    <property type="match status" value="1"/>
</dbReference>
<comment type="similarity">
    <text evidence="2">Belongs to the ribonuclease III family.</text>
</comment>
<dbReference type="PATRIC" id="fig|1618488.3.peg.303"/>
<reference evidence="12 13" key="1">
    <citation type="journal article" date="2015" name="Nature">
        <title>rRNA introns, odd ribosomes, and small enigmatic genomes across a large radiation of phyla.</title>
        <authorList>
            <person name="Brown C.T."/>
            <person name="Hug L.A."/>
            <person name="Thomas B.C."/>
            <person name="Sharon I."/>
            <person name="Castelle C.J."/>
            <person name="Singh A."/>
            <person name="Wilkins M.J."/>
            <person name="Williams K.H."/>
            <person name="Banfield J.F."/>
        </authorList>
    </citation>
    <scope>NUCLEOTIDE SEQUENCE [LARGE SCALE GENOMIC DNA]</scope>
</reference>
<dbReference type="FunFam" id="1.10.1520.10:FF:000001">
    <property type="entry name" value="Ribonuclease 3"/>
    <property type="match status" value="1"/>
</dbReference>
<keyword evidence="9" id="KW-0699">rRNA-binding</keyword>
<name>A0A0G0LCH8_9BACT</name>
<dbReference type="GO" id="GO:0004525">
    <property type="term" value="F:ribonuclease III activity"/>
    <property type="evidence" value="ECO:0007669"/>
    <property type="project" value="UniProtKB-UniRule"/>
</dbReference>
<dbReference type="GO" id="GO:0046872">
    <property type="term" value="F:metal ion binding"/>
    <property type="evidence" value="ECO:0007669"/>
    <property type="project" value="UniProtKB-KW"/>
</dbReference>
<evidence type="ECO:0000256" key="6">
    <source>
        <dbReference type="ARBA" id="ARBA00022759"/>
    </source>
</evidence>
<keyword evidence="8 9" id="KW-0694">RNA-binding</keyword>
<keyword evidence="7 9" id="KW-0378">Hydrolase</keyword>
<keyword evidence="9" id="KW-0819">tRNA processing</keyword>
<keyword evidence="4 9" id="KW-0507">mRNA processing</keyword>
<evidence type="ECO:0000256" key="4">
    <source>
        <dbReference type="ARBA" id="ARBA00022664"/>
    </source>
</evidence>
<dbReference type="SMART" id="SM00535">
    <property type="entry name" value="RIBOc"/>
    <property type="match status" value="1"/>
</dbReference>
<dbReference type="InterPro" id="IPR011907">
    <property type="entry name" value="RNase_III"/>
</dbReference>
<dbReference type="GO" id="GO:0005737">
    <property type="term" value="C:cytoplasm"/>
    <property type="evidence" value="ECO:0007669"/>
    <property type="project" value="UniProtKB-SubCell"/>
</dbReference>
<dbReference type="Pfam" id="PF00035">
    <property type="entry name" value="dsrm"/>
    <property type="match status" value="1"/>
</dbReference>
<accession>A0A0G0LCH8</accession>
<evidence type="ECO:0000256" key="5">
    <source>
        <dbReference type="ARBA" id="ARBA00022722"/>
    </source>
</evidence>
<dbReference type="Pfam" id="PF14622">
    <property type="entry name" value="Ribonucleas_3_3"/>
    <property type="match status" value="1"/>
</dbReference>
<evidence type="ECO:0000256" key="8">
    <source>
        <dbReference type="ARBA" id="ARBA00022884"/>
    </source>
</evidence>
<dbReference type="PROSITE" id="PS50137">
    <property type="entry name" value="DS_RBD"/>
    <property type="match status" value="1"/>
</dbReference>
<feature type="binding site" evidence="9">
    <location>
        <position position="56"/>
    </location>
    <ligand>
        <name>Mg(2+)</name>
        <dbReference type="ChEBI" id="CHEBI:18420"/>
    </ligand>
</feature>
<dbReference type="HAMAP" id="MF_00104">
    <property type="entry name" value="RNase_III"/>
    <property type="match status" value="1"/>
</dbReference>
<evidence type="ECO:0000256" key="3">
    <source>
        <dbReference type="ARBA" id="ARBA00022552"/>
    </source>
</evidence>
<gene>
    <name evidence="9" type="primary">rnc</name>
    <name evidence="12" type="ORF">US68_C0006G0031</name>
</gene>
<comment type="caution">
    <text evidence="12">The sequence shown here is derived from an EMBL/GenBank/DDBJ whole genome shotgun (WGS) entry which is preliminary data.</text>
</comment>
<evidence type="ECO:0000259" key="11">
    <source>
        <dbReference type="PROSITE" id="PS50142"/>
    </source>
</evidence>
<dbReference type="CDD" id="cd00593">
    <property type="entry name" value="RIBOc"/>
    <property type="match status" value="1"/>
</dbReference>
<dbReference type="InterPro" id="IPR000999">
    <property type="entry name" value="RNase_III_dom"/>
</dbReference>
<evidence type="ECO:0000256" key="2">
    <source>
        <dbReference type="ARBA" id="ARBA00010183"/>
    </source>
</evidence>
<comment type="catalytic activity">
    <reaction evidence="1 9">
        <text>Endonucleolytic cleavage to 5'-phosphomonoester.</text>
        <dbReference type="EC" id="3.1.26.3"/>
    </reaction>
</comment>
<comment type="subunit">
    <text evidence="9">Homodimer.</text>
</comment>
<dbReference type="InterPro" id="IPR036389">
    <property type="entry name" value="RNase_III_sf"/>
</dbReference>
<keyword evidence="5 9" id="KW-0540">Nuclease</keyword>
<feature type="active site" evidence="9">
    <location>
        <position position="60"/>
    </location>
</feature>
<dbReference type="SMART" id="SM00358">
    <property type="entry name" value="DSRM"/>
    <property type="match status" value="1"/>
</dbReference>
<comment type="subcellular location">
    <subcellularLocation>
        <location evidence="9">Cytoplasm</location>
    </subcellularLocation>
</comment>
<evidence type="ECO:0000313" key="13">
    <source>
        <dbReference type="Proteomes" id="UP000034231"/>
    </source>
</evidence>
<keyword evidence="9" id="KW-0963">Cytoplasm</keyword>
<dbReference type="InterPro" id="IPR014720">
    <property type="entry name" value="dsRBD_dom"/>
</dbReference>
<dbReference type="CDD" id="cd10845">
    <property type="entry name" value="DSRM_RNAse_III_family"/>
    <property type="match status" value="1"/>
</dbReference>
<dbReference type="GO" id="GO:0003725">
    <property type="term" value="F:double-stranded RNA binding"/>
    <property type="evidence" value="ECO:0007669"/>
    <property type="project" value="TreeGrafter"/>
</dbReference>
<evidence type="ECO:0000256" key="1">
    <source>
        <dbReference type="ARBA" id="ARBA00000109"/>
    </source>
</evidence>
<dbReference type="Gene3D" id="3.30.160.20">
    <property type="match status" value="1"/>
</dbReference>
<keyword evidence="9" id="KW-0479">Metal-binding</keyword>
<feature type="binding site" evidence="9">
    <location>
        <position position="132"/>
    </location>
    <ligand>
        <name>Mg(2+)</name>
        <dbReference type="ChEBI" id="CHEBI:18420"/>
    </ligand>
</feature>
<evidence type="ECO:0000259" key="10">
    <source>
        <dbReference type="PROSITE" id="PS50137"/>
    </source>
</evidence>
<feature type="binding site" evidence="9">
    <location>
        <position position="129"/>
    </location>
    <ligand>
        <name>Mg(2+)</name>
        <dbReference type="ChEBI" id="CHEBI:18420"/>
    </ligand>
</feature>
<evidence type="ECO:0000256" key="7">
    <source>
        <dbReference type="ARBA" id="ARBA00022801"/>
    </source>
</evidence>
<comment type="function">
    <text evidence="9">Digests double-stranded RNA. Involved in the processing of primary rRNA transcript to yield the immediate precursors to the large and small rRNAs (23S and 16S). Processes some mRNAs, and tRNAs when they are encoded in the rRNA operon. Processes pre-crRNA and tracrRNA of type II CRISPR loci if present in the organism.</text>
</comment>
<keyword evidence="3 9" id="KW-0698">rRNA processing</keyword>
<dbReference type="PANTHER" id="PTHR11207">
    <property type="entry name" value="RIBONUCLEASE III"/>
    <property type="match status" value="1"/>
</dbReference>
<dbReference type="PROSITE" id="PS50142">
    <property type="entry name" value="RNASE_3_2"/>
    <property type="match status" value="1"/>
</dbReference>
<evidence type="ECO:0000256" key="9">
    <source>
        <dbReference type="HAMAP-Rule" id="MF_00104"/>
    </source>
</evidence>
<feature type="domain" description="DRBM" evidence="10">
    <location>
        <begin position="170"/>
        <end position="238"/>
    </location>
</feature>
<feature type="active site" evidence="9">
    <location>
        <position position="132"/>
    </location>
</feature>
<dbReference type="NCBIfam" id="TIGR02191">
    <property type="entry name" value="RNaseIII"/>
    <property type="match status" value="1"/>
</dbReference>
<dbReference type="PANTHER" id="PTHR11207:SF0">
    <property type="entry name" value="RIBONUCLEASE 3"/>
    <property type="match status" value="1"/>
</dbReference>
<evidence type="ECO:0000313" key="12">
    <source>
        <dbReference type="EMBL" id="KKQ50351.1"/>
    </source>
</evidence>
<dbReference type="EC" id="3.1.26.3" evidence="9"/>
<feature type="domain" description="RNase III" evidence="11">
    <location>
        <begin position="15"/>
        <end position="143"/>
    </location>
</feature>
<dbReference type="Proteomes" id="UP000034231">
    <property type="component" value="Unassembled WGS sequence"/>
</dbReference>
<dbReference type="SUPFAM" id="SSF69065">
    <property type="entry name" value="RNase III domain-like"/>
    <property type="match status" value="1"/>
</dbReference>
<keyword evidence="9" id="KW-0460">Magnesium</keyword>
<dbReference type="GO" id="GO:0019843">
    <property type="term" value="F:rRNA binding"/>
    <property type="evidence" value="ECO:0007669"/>
    <property type="project" value="UniProtKB-KW"/>
</dbReference>
<dbReference type="GO" id="GO:0006397">
    <property type="term" value="P:mRNA processing"/>
    <property type="evidence" value="ECO:0007669"/>
    <property type="project" value="UniProtKB-UniRule"/>
</dbReference>
<dbReference type="GO" id="GO:0008033">
    <property type="term" value="P:tRNA processing"/>
    <property type="evidence" value="ECO:0007669"/>
    <property type="project" value="UniProtKB-KW"/>
</dbReference>
<protein>
    <recommendedName>
        <fullName evidence="9">Ribonuclease 3</fullName>
        <ecNumber evidence="9">3.1.26.3</ecNumber>
    </recommendedName>
    <alternativeName>
        <fullName evidence="9">Ribonuclease III</fullName>
        <shortName evidence="9">RNase III</shortName>
    </alternativeName>
</protein>
<keyword evidence="6 9" id="KW-0255">Endonuclease</keyword>
<organism evidence="12 13">
    <name type="scientific">Candidatus Shapirobacteria bacterium GW2011_GWE1_38_10</name>
    <dbReference type="NCBI Taxonomy" id="1618488"/>
    <lineage>
        <taxon>Bacteria</taxon>
        <taxon>Candidatus Shapironibacteriota</taxon>
    </lineage>
</organism>
<sequence length="238" mass="27034">MLSWEIFTKNKMDKIDELQKKIGIKFKDPQKLVLALTHRSYLNENRQLKHSNERLEFLGDAILEYWSSQKLFTKFPDFDEGQLTNLRSLVVCTQNLAEIGNSLNLGSFILLSRGEETHGGRENISLLADTFESIIGAIHLDQDYQTVDKFLTKFMGKNIDTISKKDIYKDAKSIFQEIAQSKRGVTPRYSTISELGPDHQKIFEVGLYINDELIAKGSGNSKQRAEEDAATKAANIIV</sequence>
<dbReference type="Gene3D" id="1.10.1520.10">
    <property type="entry name" value="Ribonuclease III domain"/>
    <property type="match status" value="1"/>
</dbReference>
<dbReference type="GO" id="GO:0010468">
    <property type="term" value="P:regulation of gene expression"/>
    <property type="evidence" value="ECO:0007669"/>
    <property type="project" value="TreeGrafter"/>
</dbReference>